<feature type="coiled-coil region" evidence="6">
    <location>
        <begin position="81"/>
        <end position="108"/>
    </location>
</feature>
<accession>A0A172YDE7</accession>
<gene>
    <name evidence="9" type="ORF">A5892_07170</name>
</gene>
<keyword evidence="6" id="KW-0175">Coiled coil</keyword>
<dbReference type="CDD" id="cd19411">
    <property type="entry name" value="MCP2201-like_sensor"/>
    <property type="match status" value="1"/>
</dbReference>
<dbReference type="InterPro" id="IPR051310">
    <property type="entry name" value="MCP_chemotaxis"/>
</dbReference>
<evidence type="ECO:0000256" key="6">
    <source>
        <dbReference type="SAM" id="Coils"/>
    </source>
</evidence>
<proteinExistence type="inferred from homology"/>
<feature type="transmembrane region" description="Helical" evidence="7">
    <location>
        <begin position="12"/>
        <end position="34"/>
    </location>
</feature>
<dbReference type="GO" id="GO:0005886">
    <property type="term" value="C:plasma membrane"/>
    <property type="evidence" value="ECO:0007669"/>
    <property type="project" value="TreeGrafter"/>
</dbReference>
<evidence type="ECO:0000313" key="9">
    <source>
        <dbReference type="EMBL" id="ANF57267.1"/>
    </source>
</evidence>
<keyword evidence="3 5" id="KW-0807">Transducer</keyword>
<evidence type="ECO:0000256" key="5">
    <source>
        <dbReference type="PROSITE-ProRule" id="PRU00284"/>
    </source>
</evidence>
<dbReference type="PANTHER" id="PTHR43531">
    <property type="entry name" value="PROTEIN ICFG"/>
    <property type="match status" value="1"/>
</dbReference>
<dbReference type="PROSITE" id="PS50111">
    <property type="entry name" value="CHEMOTAXIS_TRANSDUC_2"/>
    <property type="match status" value="1"/>
</dbReference>
<dbReference type="GO" id="GO:0006935">
    <property type="term" value="P:chemotaxis"/>
    <property type="evidence" value="ECO:0007669"/>
    <property type="project" value="InterPro"/>
</dbReference>
<dbReference type="AlphaFoldDB" id="A0A172YDE7"/>
<feature type="transmembrane region" description="Helical" evidence="7">
    <location>
        <begin position="196"/>
        <end position="215"/>
    </location>
</feature>
<dbReference type="InterPro" id="IPR004090">
    <property type="entry name" value="Chemotax_Me-accpt_rcpt"/>
</dbReference>
<comment type="subcellular location">
    <subcellularLocation>
        <location evidence="1">Membrane</location>
    </subcellularLocation>
</comment>
<dbReference type="SMART" id="SM00283">
    <property type="entry name" value="MA"/>
    <property type="match status" value="1"/>
</dbReference>
<dbReference type="Pfam" id="PF00015">
    <property type="entry name" value="MCPsignal"/>
    <property type="match status" value="1"/>
</dbReference>
<evidence type="ECO:0000256" key="3">
    <source>
        <dbReference type="ARBA" id="ARBA00023224"/>
    </source>
</evidence>
<dbReference type="STRING" id="376489.A5892_07170"/>
<keyword evidence="2" id="KW-0488">Methylation</keyword>
<name>A0A172YDE7_9GAMM</name>
<dbReference type="Pfam" id="PF12729">
    <property type="entry name" value="4HB_MCP_1"/>
    <property type="match status" value="1"/>
</dbReference>
<reference evidence="9 10" key="1">
    <citation type="submission" date="2016-04" db="EMBL/GenBank/DDBJ databases">
        <title>Complete Genome Sequence of Halotalea alkalilenta IHB B 13600.</title>
        <authorList>
            <person name="Swarnkar M.K."/>
            <person name="Sharma A."/>
            <person name="Kaushal K."/>
            <person name="Soni R."/>
            <person name="Rana S."/>
            <person name="Singh A.K."/>
            <person name="Gulati A."/>
        </authorList>
    </citation>
    <scope>NUCLEOTIDE SEQUENCE [LARGE SCALE GENOMIC DNA]</scope>
    <source>
        <strain evidence="9 10">IHB B 13600</strain>
    </source>
</reference>
<dbReference type="PANTHER" id="PTHR43531:SF14">
    <property type="entry name" value="METHYL-ACCEPTING CHEMOTAXIS PROTEIN I-RELATED"/>
    <property type="match status" value="1"/>
</dbReference>
<dbReference type="EMBL" id="CP015243">
    <property type="protein sequence ID" value="ANF57267.1"/>
    <property type="molecule type" value="Genomic_DNA"/>
</dbReference>
<keyword evidence="7" id="KW-0472">Membrane</keyword>
<dbReference type="CDD" id="cd11386">
    <property type="entry name" value="MCP_signal"/>
    <property type="match status" value="1"/>
</dbReference>
<dbReference type="GO" id="GO:0007165">
    <property type="term" value="P:signal transduction"/>
    <property type="evidence" value="ECO:0007669"/>
    <property type="project" value="UniProtKB-KW"/>
</dbReference>
<evidence type="ECO:0000256" key="2">
    <source>
        <dbReference type="ARBA" id="ARBA00022481"/>
    </source>
</evidence>
<comment type="similarity">
    <text evidence="4">Belongs to the methyl-accepting chemotaxis (MCP) protein family.</text>
</comment>
<protein>
    <submittedName>
        <fullName evidence="9">Chemotaxis protein</fullName>
    </submittedName>
</protein>
<evidence type="ECO:0000259" key="8">
    <source>
        <dbReference type="PROSITE" id="PS50111"/>
    </source>
</evidence>
<dbReference type="GO" id="GO:0004888">
    <property type="term" value="F:transmembrane signaling receptor activity"/>
    <property type="evidence" value="ECO:0007669"/>
    <property type="project" value="InterPro"/>
</dbReference>
<dbReference type="SUPFAM" id="SSF58104">
    <property type="entry name" value="Methyl-accepting chemotaxis protein (MCP) signaling domain"/>
    <property type="match status" value="1"/>
</dbReference>
<dbReference type="InterPro" id="IPR024478">
    <property type="entry name" value="HlyB_4HB_MCP"/>
</dbReference>
<evidence type="ECO:0000313" key="10">
    <source>
        <dbReference type="Proteomes" id="UP000077875"/>
    </source>
</evidence>
<evidence type="ECO:0000256" key="7">
    <source>
        <dbReference type="SAM" id="Phobius"/>
    </source>
</evidence>
<dbReference type="Proteomes" id="UP000077875">
    <property type="component" value="Chromosome"/>
</dbReference>
<keyword evidence="7" id="KW-1133">Transmembrane helix</keyword>
<dbReference type="PRINTS" id="PR00260">
    <property type="entry name" value="CHEMTRNSDUCR"/>
</dbReference>
<dbReference type="InterPro" id="IPR047347">
    <property type="entry name" value="YvaQ-like_sensor"/>
</dbReference>
<organism evidence="9 10">
    <name type="scientific">Halotalea alkalilenta</name>
    <dbReference type="NCBI Taxonomy" id="376489"/>
    <lineage>
        <taxon>Bacteria</taxon>
        <taxon>Pseudomonadati</taxon>
        <taxon>Pseudomonadota</taxon>
        <taxon>Gammaproteobacteria</taxon>
        <taxon>Oceanospirillales</taxon>
        <taxon>Halomonadaceae</taxon>
        <taxon>Halotalea</taxon>
    </lineage>
</organism>
<keyword evidence="10" id="KW-1185">Reference proteome</keyword>
<dbReference type="KEGG" id="haa:A5892_07170"/>
<dbReference type="Gene3D" id="1.10.287.950">
    <property type="entry name" value="Methyl-accepting chemotaxis protein"/>
    <property type="match status" value="1"/>
</dbReference>
<dbReference type="InterPro" id="IPR004089">
    <property type="entry name" value="MCPsignal_dom"/>
</dbReference>
<keyword evidence="7" id="KW-0812">Transmembrane</keyword>
<feature type="domain" description="Methyl-accepting transducer" evidence="8">
    <location>
        <begin position="277"/>
        <end position="506"/>
    </location>
</feature>
<evidence type="ECO:0000256" key="1">
    <source>
        <dbReference type="ARBA" id="ARBA00004370"/>
    </source>
</evidence>
<sequence length="550" mass="58472">MKFEGLTVRSKLMAAFGLLVLIVFLVAMVSIAALSASNSRFAQYVDGIDARASLAEQVRAAVDRRAIAARNLVLVTTDEDLEEERIAVERAHADVQALLAELKQMTEHAVDSSPEARELVAQMDQVETRYGPVAMNIVEAALARRYAEAIEMMNEQCRPLLAALISATDAYAQYTSDRAQALVAEAGERYTNQRNLVVFICFAALAIALAIALVLTRSLTRALGAEPGALSQVAQRIAQGDLSPLPNAGIVAKGSVLFYMADMQDNLIRLIGHIRSSADSIAASSSQIAQGNMDLSTRTEQQASALEQTASAMEQLASTVSNTAENSRHADDLVTEGGAIVRQNEEMMQAVSQQMQHISDASKRMSDITGVIESIAFQTNILALNAAVEAARAGEQGRGFAVVAEEVRTLAQKSATAAREIRELILESVSQIEEGHALAGRAESLMQKMVHNTGGVAEVINQIAQASREQSDGIGQINQAIGQIDAATQQNAALVEESASAAVALQEQATEQARMVAFFKLDHSASTEPPALPLLADATALPALGPSGAR</sequence>
<evidence type="ECO:0000256" key="4">
    <source>
        <dbReference type="ARBA" id="ARBA00029447"/>
    </source>
</evidence>
<dbReference type="FunFam" id="1.10.287.950:FF:000001">
    <property type="entry name" value="Methyl-accepting chemotaxis sensory transducer"/>
    <property type="match status" value="1"/>
</dbReference>
<dbReference type="RefSeq" id="WP_064122222.1">
    <property type="nucleotide sequence ID" value="NZ_CP015243.1"/>
</dbReference>